<evidence type="ECO:0000256" key="3">
    <source>
        <dbReference type="ARBA" id="ARBA00023242"/>
    </source>
</evidence>
<evidence type="ECO:0000256" key="1">
    <source>
        <dbReference type="ARBA" id="ARBA00004123"/>
    </source>
</evidence>
<feature type="DNA-binding region" description="HMG box" evidence="4">
    <location>
        <begin position="99"/>
        <end position="167"/>
    </location>
</feature>
<dbReference type="Pfam" id="PF00505">
    <property type="entry name" value="HMG_box"/>
    <property type="match status" value="2"/>
</dbReference>
<evidence type="ECO:0000313" key="8">
    <source>
        <dbReference type="Proteomes" id="UP001460270"/>
    </source>
</evidence>
<proteinExistence type="predicted"/>
<dbReference type="PROSITE" id="PS50118">
    <property type="entry name" value="HMG_BOX_2"/>
    <property type="match status" value="2"/>
</dbReference>
<name>A0AAW0P8L4_9GOBI</name>
<dbReference type="Gene3D" id="1.10.30.10">
    <property type="entry name" value="High mobility group box domain"/>
    <property type="match status" value="3"/>
</dbReference>
<dbReference type="InterPro" id="IPR036910">
    <property type="entry name" value="HMG_box_dom_sf"/>
</dbReference>
<dbReference type="GO" id="GO:0005634">
    <property type="term" value="C:nucleus"/>
    <property type="evidence" value="ECO:0007669"/>
    <property type="project" value="UniProtKB-SubCell"/>
</dbReference>
<dbReference type="CDD" id="cd22001">
    <property type="entry name" value="HMG-box_UBF1_rpt4"/>
    <property type="match status" value="1"/>
</dbReference>
<dbReference type="SMART" id="SM00398">
    <property type="entry name" value="HMG"/>
    <property type="match status" value="2"/>
</dbReference>
<feature type="domain" description="HMG box" evidence="6">
    <location>
        <begin position="99"/>
        <end position="167"/>
    </location>
</feature>
<dbReference type="Proteomes" id="UP001460270">
    <property type="component" value="Unassembled WGS sequence"/>
</dbReference>
<sequence length="423" mass="49805">MANPAKWSTDNVRTLLDAMKKSVSSRERDKIWSVGLKSLDWNKVAFAAFTPEECNAKWQEIMQKLRKIKSITELIVDVQNSIDDKHSHLKFEPAKIEFPKKPVSANALYFAENKEIFKKKKPGMSSRELMKFANDSYKQLSPEKKEIYLQKVQKAKDEYQESVRKLRIQHTEVFKRKNAKTDTAPCIREYKGPKLPLNGYQLFCHEQKSRLTGIPQKKITTIWSKRWNELSTAEKNKYNRRCVQIREEAERNDVDFKQQFDKKQRKRRTFPGEPKMPARSCSALYCKNQMAKTKGDSKKRFATASQQSKNLSKQEKEKYQAIINQNIIRYKEQLQKWFETLTSTQQQEYCKQNPSKVKYLLNKKQMRTLHRTSDSEDEELEDTIGSYSDSDSDLTIIEVGKIFYYKCIIITNDIKSFDAKLIY</sequence>
<keyword evidence="8" id="KW-1185">Reference proteome</keyword>
<dbReference type="SUPFAM" id="SSF47095">
    <property type="entry name" value="HMG-box"/>
    <property type="match status" value="3"/>
</dbReference>
<keyword evidence="2 4" id="KW-0238">DNA-binding</keyword>
<feature type="DNA-binding region" description="HMG box" evidence="4">
    <location>
        <begin position="193"/>
        <end position="257"/>
    </location>
</feature>
<dbReference type="PANTHER" id="PTHR46318:SF2">
    <property type="entry name" value="NUCLEOLAR TRANSCRIPTION FACTOR 1"/>
    <property type="match status" value="1"/>
</dbReference>
<organism evidence="7 8">
    <name type="scientific">Mugilogobius chulae</name>
    <name type="common">yellowstripe goby</name>
    <dbReference type="NCBI Taxonomy" id="88201"/>
    <lineage>
        <taxon>Eukaryota</taxon>
        <taxon>Metazoa</taxon>
        <taxon>Chordata</taxon>
        <taxon>Craniata</taxon>
        <taxon>Vertebrata</taxon>
        <taxon>Euteleostomi</taxon>
        <taxon>Actinopterygii</taxon>
        <taxon>Neopterygii</taxon>
        <taxon>Teleostei</taxon>
        <taxon>Neoteleostei</taxon>
        <taxon>Acanthomorphata</taxon>
        <taxon>Gobiaria</taxon>
        <taxon>Gobiiformes</taxon>
        <taxon>Gobioidei</taxon>
        <taxon>Gobiidae</taxon>
        <taxon>Gobionellinae</taxon>
        <taxon>Mugilogobius</taxon>
    </lineage>
</organism>
<dbReference type="InterPro" id="IPR009071">
    <property type="entry name" value="HMG_box_dom"/>
</dbReference>
<dbReference type="GO" id="GO:0003677">
    <property type="term" value="F:DNA binding"/>
    <property type="evidence" value="ECO:0007669"/>
    <property type="project" value="UniProtKB-UniRule"/>
</dbReference>
<evidence type="ECO:0000256" key="2">
    <source>
        <dbReference type="ARBA" id="ARBA00023125"/>
    </source>
</evidence>
<gene>
    <name evidence="7" type="ORF">WMY93_010896</name>
</gene>
<evidence type="ECO:0000256" key="4">
    <source>
        <dbReference type="PROSITE-ProRule" id="PRU00267"/>
    </source>
</evidence>
<comment type="caution">
    <text evidence="7">The sequence shown here is derived from an EMBL/GenBank/DDBJ whole genome shotgun (WGS) entry which is preliminary data.</text>
</comment>
<feature type="domain" description="HMG box" evidence="6">
    <location>
        <begin position="193"/>
        <end position="257"/>
    </location>
</feature>
<evidence type="ECO:0000256" key="5">
    <source>
        <dbReference type="SAM" id="MobiDB-lite"/>
    </source>
</evidence>
<accession>A0AAW0P8L4</accession>
<dbReference type="PANTHER" id="PTHR46318">
    <property type="entry name" value="UPSTREAM BINDING TRANSCRIPTION FACTOR"/>
    <property type="match status" value="1"/>
</dbReference>
<evidence type="ECO:0000313" key="7">
    <source>
        <dbReference type="EMBL" id="KAK7919612.1"/>
    </source>
</evidence>
<evidence type="ECO:0000259" key="6">
    <source>
        <dbReference type="PROSITE" id="PS50118"/>
    </source>
</evidence>
<dbReference type="AlphaFoldDB" id="A0AAW0P8L4"/>
<dbReference type="EMBL" id="JBBPFD010000007">
    <property type="protein sequence ID" value="KAK7919612.1"/>
    <property type="molecule type" value="Genomic_DNA"/>
</dbReference>
<comment type="subcellular location">
    <subcellularLocation>
        <location evidence="1">Nucleus</location>
    </subcellularLocation>
</comment>
<dbReference type="InterPro" id="IPR051762">
    <property type="entry name" value="UBF1"/>
</dbReference>
<keyword evidence="3 4" id="KW-0539">Nucleus</keyword>
<protein>
    <recommendedName>
        <fullName evidence="6">HMG box domain-containing protein</fullName>
    </recommendedName>
</protein>
<feature type="region of interest" description="Disordered" evidence="5">
    <location>
        <begin position="257"/>
        <end position="276"/>
    </location>
</feature>
<reference evidence="8" key="1">
    <citation type="submission" date="2024-04" db="EMBL/GenBank/DDBJ databases">
        <title>Salinicola lusitanus LLJ914,a marine bacterium isolated from the Okinawa Trough.</title>
        <authorList>
            <person name="Li J."/>
        </authorList>
    </citation>
    <scope>NUCLEOTIDE SEQUENCE [LARGE SCALE GENOMIC DNA]</scope>
</reference>